<name>A0A7V7UBW0_9FIRM</name>
<dbReference type="Pfam" id="PF00488">
    <property type="entry name" value="MutS_V"/>
    <property type="match status" value="1"/>
</dbReference>
<keyword evidence="4" id="KW-0238">DNA-binding</keyword>
<proteinExistence type="predicted"/>
<feature type="domain" description="DNA mismatch repair proteins mutS family" evidence="5">
    <location>
        <begin position="402"/>
        <end position="418"/>
    </location>
</feature>
<dbReference type="InterPro" id="IPR005747">
    <property type="entry name" value="MutS2"/>
</dbReference>
<keyword evidence="1" id="KW-0378">Hydrolase</keyword>
<dbReference type="SMART" id="SM00533">
    <property type="entry name" value="MUTSd"/>
    <property type="match status" value="1"/>
</dbReference>
<evidence type="ECO:0000259" key="5">
    <source>
        <dbReference type="PROSITE" id="PS00486"/>
    </source>
</evidence>
<dbReference type="OrthoDB" id="9808166at2"/>
<dbReference type="Proteomes" id="UP000461768">
    <property type="component" value="Unassembled WGS sequence"/>
</dbReference>
<dbReference type="PROSITE" id="PS00486">
    <property type="entry name" value="DNA_MISMATCH_REPAIR_2"/>
    <property type="match status" value="1"/>
</dbReference>
<sequence length="638" mass="72093">MNQSFKILEFDKIKEHLVASALTERAKQQLNELQPFLSEQELEKNKSETTQARIILDHYGEPPLVSLNQVESILITAKQGGLLTPAQLEYVGTVLVSVLRLKDYLNRAKSLEVSLAYYEEQLGSIDELRKEISEKIRGERVDDYASKQLKTLRSEIDALDSKMRTTADSMLRKNKECFTDHFVTLRNGRICLPVKKEYKFKISGSTIDKSSTGATLFIEPTKISQMNEELSYLKIEEENEERRILYSLAAKVTESEDIFYENIRIIEKLDFIFAKGKLSLDMKATEPRINTQRKIEIRNGRHPFLDESKCIPLNFEIGEGINGIVVTGPNTGGKTVAIKTVGLLSIMAQSGLHVPCEYGNFTMNSQYLCDIGDGQNITENLSTFSAHIKNILFILQRVNKESLVIVDELGSGTDPAEGMGIAVAILEELRKSGCLFLATTHYPEIKTYAANTSGVINARMAFDKDSLQPLYQLKVGEAGESCALQIAKSLGMPIDMLITASKAAYKEEENAFIKSLIQEKKKDVPKQEPIPKIQKKKEKVITKELSTLYNIGDSVTIYPDKKIGIVCKRVNEKGVLQVQLKDKKIWLNHKRVKLLVKAEELYPEDYDFSIVFDSVEKRKAQHQMGRKYAGDFEITFDE</sequence>
<dbReference type="Gene3D" id="3.40.50.300">
    <property type="entry name" value="P-loop containing nucleotide triphosphate hydrolases"/>
    <property type="match status" value="1"/>
</dbReference>
<evidence type="ECO:0000256" key="4">
    <source>
        <dbReference type="ARBA" id="ARBA00023125"/>
    </source>
</evidence>
<gene>
    <name evidence="6" type="ORF">F7O84_12270</name>
</gene>
<dbReference type="PIRSF" id="PIRSF005814">
    <property type="entry name" value="MutS_YshD"/>
    <property type="match status" value="1"/>
</dbReference>
<dbReference type="PANTHER" id="PTHR48466">
    <property type="entry name" value="OS10G0509000 PROTEIN-RELATED"/>
    <property type="match status" value="1"/>
</dbReference>
<dbReference type="SUPFAM" id="SSF52540">
    <property type="entry name" value="P-loop containing nucleoside triphosphate hydrolases"/>
    <property type="match status" value="1"/>
</dbReference>
<protein>
    <submittedName>
        <fullName evidence="6">DNA mismatch repair protein MutS</fullName>
    </submittedName>
</protein>
<dbReference type="GO" id="GO:0006298">
    <property type="term" value="P:mismatch repair"/>
    <property type="evidence" value="ECO:0007669"/>
    <property type="project" value="InterPro"/>
</dbReference>
<evidence type="ECO:0000313" key="7">
    <source>
        <dbReference type="Proteomes" id="UP000461768"/>
    </source>
</evidence>
<dbReference type="InterPro" id="IPR007696">
    <property type="entry name" value="DNA_mismatch_repair_MutS_core"/>
</dbReference>
<dbReference type="GO" id="GO:0030983">
    <property type="term" value="F:mismatched DNA binding"/>
    <property type="evidence" value="ECO:0007669"/>
    <property type="project" value="InterPro"/>
</dbReference>
<dbReference type="InterPro" id="IPR027417">
    <property type="entry name" value="P-loop_NTPase"/>
</dbReference>
<dbReference type="InterPro" id="IPR036187">
    <property type="entry name" value="DNA_mismatch_repair_MutS_sf"/>
</dbReference>
<dbReference type="GO" id="GO:0016887">
    <property type="term" value="F:ATP hydrolysis activity"/>
    <property type="evidence" value="ECO:0007669"/>
    <property type="project" value="InterPro"/>
</dbReference>
<dbReference type="SMART" id="SM00534">
    <property type="entry name" value="MUTSac"/>
    <property type="match status" value="1"/>
</dbReference>
<dbReference type="InterPro" id="IPR000432">
    <property type="entry name" value="DNA_mismatch_repair_MutS_C"/>
</dbReference>
<keyword evidence="1" id="KW-0540">Nuclease</keyword>
<evidence type="ECO:0000256" key="2">
    <source>
        <dbReference type="ARBA" id="ARBA00022741"/>
    </source>
</evidence>
<dbReference type="SUPFAM" id="SSF48334">
    <property type="entry name" value="DNA repair protein MutS, domain III"/>
    <property type="match status" value="1"/>
</dbReference>
<dbReference type="NCBIfam" id="TIGR01069">
    <property type="entry name" value="mutS2"/>
    <property type="match status" value="1"/>
</dbReference>
<keyword evidence="7" id="KW-1185">Reference proteome</keyword>
<dbReference type="GO" id="GO:0045910">
    <property type="term" value="P:negative regulation of DNA recombination"/>
    <property type="evidence" value="ECO:0007669"/>
    <property type="project" value="InterPro"/>
</dbReference>
<dbReference type="GO" id="GO:0004519">
    <property type="term" value="F:endonuclease activity"/>
    <property type="evidence" value="ECO:0007669"/>
    <property type="project" value="UniProtKB-KW"/>
</dbReference>
<evidence type="ECO:0000256" key="1">
    <source>
        <dbReference type="ARBA" id="ARBA00022722"/>
    </source>
</evidence>
<dbReference type="RefSeq" id="WP_151145564.1">
    <property type="nucleotide sequence ID" value="NZ_WAGX01000005.1"/>
</dbReference>
<dbReference type="PANTHER" id="PTHR48466:SF2">
    <property type="entry name" value="OS10G0509000 PROTEIN"/>
    <property type="match status" value="1"/>
</dbReference>
<keyword evidence="2" id="KW-0547">Nucleotide-binding</keyword>
<evidence type="ECO:0000313" key="6">
    <source>
        <dbReference type="EMBL" id="KAB1438320.1"/>
    </source>
</evidence>
<evidence type="ECO:0000256" key="3">
    <source>
        <dbReference type="ARBA" id="ARBA00022840"/>
    </source>
</evidence>
<dbReference type="InterPro" id="IPR045076">
    <property type="entry name" value="MutS"/>
</dbReference>
<dbReference type="GO" id="GO:0140664">
    <property type="term" value="F:ATP-dependent DNA damage sensor activity"/>
    <property type="evidence" value="ECO:0007669"/>
    <property type="project" value="InterPro"/>
</dbReference>
<dbReference type="EMBL" id="WAGX01000005">
    <property type="protein sequence ID" value="KAB1438320.1"/>
    <property type="molecule type" value="Genomic_DNA"/>
</dbReference>
<organism evidence="6 7">
    <name type="scientific">Candidatus Galacturonatibacter soehngenii</name>
    <dbReference type="NCBI Taxonomy" id="2307010"/>
    <lineage>
        <taxon>Bacteria</taxon>
        <taxon>Bacillati</taxon>
        <taxon>Bacillota</taxon>
        <taxon>Clostridia</taxon>
        <taxon>Lachnospirales</taxon>
        <taxon>Lachnospiraceae</taxon>
        <taxon>Candidatus Galacturonatibacter</taxon>
    </lineage>
</organism>
<accession>A0A7V7UBW0</accession>
<comment type="caution">
    <text evidence="6">The sequence shown here is derived from an EMBL/GenBank/DDBJ whole genome shotgun (WGS) entry which is preliminary data.</text>
</comment>
<reference evidence="6 7" key="1">
    <citation type="submission" date="2019-09" db="EMBL/GenBank/DDBJ databases">
        <authorList>
            <person name="Valk L.C."/>
        </authorList>
    </citation>
    <scope>NUCLEOTIDE SEQUENCE [LARGE SCALE GENOMIC DNA]</scope>
    <source>
        <strain evidence="6">GalUA</strain>
    </source>
</reference>
<reference evidence="6 7" key="2">
    <citation type="submission" date="2020-02" db="EMBL/GenBank/DDBJ databases">
        <title>Candidatus Galacturonibacter soehngenii shows hetero-acetogenic catabolism of galacturonic acid but lacks a canonical carbon monoxide dehydrogenase/acetyl-CoA synthase complex.</title>
        <authorList>
            <person name="Diender M."/>
            <person name="Stouten G.R."/>
            <person name="Petersen J.F."/>
            <person name="Nielsen P.H."/>
            <person name="Dueholm M.S."/>
            <person name="Pronk J.T."/>
            <person name="Van Loosdrecht M.C.M."/>
        </authorList>
    </citation>
    <scope>NUCLEOTIDE SEQUENCE [LARGE SCALE GENOMIC DNA]</scope>
    <source>
        <strain evidence="6">GalUA</strain>
    </source>
</reference>
<dbReference type="GO" id="GO:0005524">
    <property type="term" value="F:ATP binding"/>
    <property type="evidence" value="ECO:0007669"/>
    <property type="project" value="UniProtKB-KW"/>
</dbReference>
<dbReference type="AlphaFoldDB" id="A0A7V7UBW0"/>
<keyword evidence="3" id="KW-0067">ATP-binding</keyword>